<dbReference type="EMBL" id="JASCXX010000012">
    <property type="protein sequence ID" value="MDI6449713.1"/>
    <property type="molecule type" value="Genomic_DNA"/>
</dbReference>
<keyword evidence="3" id="KW-0804">Transcription</keyword>
<evidence type="ECO:0000259" key="4">
    <source>
        <dbReference type="PROSITE" id="PS50949"/>
    </source>
</evidence>
<dbReference type="InterPro" id="IPR036390">
    <property type="entry name" value="WH_DNA-bd_sf"/>
</dbReference>
<reference evidence="5" key="1">
    <citation type="submission" date="2023-05" db="EMBL/GenBank/DDBJ databases">
        <title>Anaerotaeda fermentans gen. nov., sp. nov., a novel anaerobic planctomycete of the new family within the order Sedimentisphaerales isolated from Taman Peninsula, Russia.</title>
        <authorList>
            <person name="Khomyakova M.A."/>
            <person name="Merkel A.Y."/>
            <person name="Slobodkin A.I."/>
        </authorList>
    </citation>
    <scope>NUCLEOTIDE SEQUENCE</scope>
    <source>
        <strain evidence="5">M17dextr</strain>
    </source>
</reference>
<dbReference type="SUPFAM" id="SSF46785">
    <property type="entry name" value="Winged helix' DNA-binding domain"/>
    <property type="match status" value="1"/>
</dbReference>
<evidence type="ECO:0000313" key="6">
    <source>
        <dbReference type="Proteomes" id="UP001431776"/>
    </source>
</evidence>
<dbReference type="PANTHER" id="PTHR38445:SF9">
    <property type="entry name" value="HTH-TYPE TRANSCRIPTIONAL REPRESSOR YTRA"/>
    <property type="match status" value="1"/>
</dbReference>
<proteinExistence type="predicted"/>
<evidence type="ECO:0000313" key="5">
    <source>
        <dbReference type="EMBL" id="MDI6449713.1"/>
    </source>
</evidence>
<dbReference type="Gene3D" id="1.10.10.10">
    <property type="entry name" value="Winged helix-like DNA-binding domain superfamily/Winged helix DNA-binding domain"/>
    <property type="match status" value="1"/>
</dbReference>
<organism evidence="5 6">
    <name type="scientific">Anaerobaca lacustris</name>
    <dbReference type="NCBI Taxonomy" id="3044600"/>
    <lineage>
        <taxon>Bacteria</taxon>
        <taxon>Pseudomonadati</taxon>
        <taxon>Planctomycetota</taxon>
        <taxon>Phycisphaerae</taxon>
        <taxon>Sedimentisphaerales</taxon>
        <taxon>Anaerobacaceae</taxon>
        <taxon>Anaerobaca</taxon>
    </lineage>
</organism>
<keyword evidence="2" id="KW-0238">DNA-binding</keyword>
<protein>
    <submittedName>
        <fullName evidence="5">GntR family transcriptional regulator</fullName>
    </submittedName>
</protein>
<keyword evidence="6" id="KW-1185">Reference proteome</keyword>
<evidence type="ECO:0000256" key="3">
    <source>
        <dbReference type="ARBA" id="ARBA00023163"/>
    </source>
</evidence>
<evidence type="ECO:0000256" key="1">
    <source>
        <dbReference type="ARBA" id="ARBA00023015"/>
    </source>
</evidence>
<dbReference type="PANTHER" id="PTHR38445">
    <property type="entry name" value="HTH-TYPE TRANSCRIPTIONAL REPRESSOR YTRA"/>
    <property type="match status" value="1"/>
</dbReference>
<dbReference type="RefSeq" id="WP_349245121.1">
    <property type="nucleotide sequence ID" value="NZ_JASCXX010000012.1"/>
</dbReference>
<dbReference type="GO" id="GO:0003677">
    <property type="term" value="F:DNA binding"/>
    <property type="evidence" value="ECO:0007669"/>
    <property type="project" value="UniProtKB-KW"/>
</dbReference>
<dbReference type="AlphaFoldDB" id="A0AAW6U3B2"/>
<feature type="domain" description="HTH gntR-type" evidence="4">
    <location>
        <begin position="11"/>
        <end position="79"/>
    </location>
</feature>
<dbReference type="InterPro" id="IPR036388">
    <property type="entry name" value="WH-like_DNA-bd_sf"/>
</dbReference>
<name>A0AAW6U3B2_9BACT</name>
<dbReference type="PRINTS" id="PR00035">
    <property type="entry name" value="HTHGNTR"/>
</dbReference>
<dbReference type="Pfam" id="PF00392">
    <property type="entry name" value="GntR"/>
    <property type="match status" value="1"/>
</dbReference>
<dbReference type="PROSITE" id="PS50949">
    <property type="entry name" value="HTH_GNTR"/>
    <property type="match status" value="1"/>
</dbReference>
<comment type="caution">
    <text evidence="5">The sequence shown here is derived from an EMBL/GenBank/DDBJ whole genome shotgun (WGS) entry which is preliminary data.</text>
</comment>
<dbReference type="Proteomes" id="UP001431776">
    <property type="component" value="Unassembled WGS sequence"/>
</dbReference>
<dbReference type="InterPro" id="IPR000524">
    <property type="entry name" value="Tscrpt_reg_HTH_GntR"/>
</dbReference>
<dbReference type="CDD" id="cd07377">
    <property type="entry name" value="WHTH_GntR"/>
    <property type="match status" value="1"/>
</dbReference>
<sequence>MQFRIDNASDRPVYLQIIDQVKREIALGRLARNERLPTVRQLAQQLTINPNTIAKAYRQLEQEGIIVTRAGAGAFVASLDSNLSRAVRRRIVCDELERIVVEAFHMQIDKATLVEWFHRAIERFNLVSKEA</sequence>
<dbReference type="SMART" id="SM00345">
    <property type="entry name" value="HTH_GNTR"/>
    <property type="match status" value="1"/>
</dbReference>
<keyword evidence="1" id="KW-0805">Transcription regulation</keyword>
<accession>A0AAW6U3B2</accession>
<gene>
    <name evidence="5" type="ORF">QJ522_11710</name>
</gene>
<dbReference type="GO" id="GO:0003700">
    <property type="term" value="F:DNA-binding transcription factor activity"/>
    <property type="evidence" value="ECO:0007669"/>
    <property type="project" value="InterPro"/>
</dbReference>
<evidence type="ECO:0000256" key="2">
    <source>
        <dbReference type="ARBA" id="ARBA00023125"/>
    </source>
</evidence>